<dbReference type="EMBL" id="BAABBB010000019">
    <property type="protein sequence ID" value="GAA3546586.1"/>
    <property type="molecule type" value="Genomic_DNA"/>
</dbReference>
<name>A0ABP6W7A2_9ACTN</name>
<evidence type="ECO:0000256" key="1">
    <source>
        <dbReference type="SAM" id="SignalP"/>
    </source>
</evidence>
<sequence length="347" mass="35167">MSIRPNPRRVLAALTAGGVAATALALSAPSPAQAVAAVPELQWEISQQFDDHLSTHVLTDGATENADGVITFPNGVGSYDAASGVTTMAYDGSVAGSFENMGSTFYTVTIADPVVTVDRTGKGSLSAVVSAWNAAAMGNPEASTDPARVVVTTFQAGTGDWTVAEGAATLADTPAWTGVLPAGAESAALGIPAGKPVEGGSFAPSFLAQLTAGLRAHFYASATGQPKKVAAPFRASVRAAQVALPQATTAAATVATKPRTTKKGTVTITVTSARFTPTGAVTVVYRGGKLKGKKVKLSKTVTLAADGTATVRLPRSAQGKRTLTVTYLGDQLHQASAATTVKVKVKK</sequence>
<organism evidence="4 5">
    <name type="scientific">Nocardioides daeguensis</name>
    <dbReference type="NCBI Taxonomy" id="908359"/>
    <lineage>
        <taxon>Bacteria</taxon>
        <taxon>Bacillati</taxon>
        <taxon>Actinomycetota</taxon>
        <taxon>Actinomycetes</taxon>
        <taxon>Propionibacteriales</taxon>
        <taxon>Nocardioidaceae</taxon>
        <taxon>Nocardioides</taxon>
    </lineage>
</organism>
<dbReference type="Pfam" id="PF04213">
    <property type="entry name" value="HtaA"/>
    <property type="match status" value="1"/>
</dbReference>
<dbReference type="InterPro" id="IPR007331">
    <property type="entry name" value="Htaa"/>
</dbReference>
<dbReference type="Pfam" id="PF16640">
    <property type="entry name" value="Big_3_5"/>
    <property type="match status" value="1"/>
</dbReference>
<feature type="domain" description="Bacterial Ig-like" evidence="3">
    <location>
        <begin position="256"/>
        <end position="345"/>
    </location>
</feature>
<feature type="domain" description="Htaa" evidence="2">
    <location>
        <begin position="40"/>
        <end position="175"/>
    </location>
</feature>
<keyword evidence="5" id="KW-1185">Reference proteome</keyword>
<gene>
    <name evidence="4" type="ORF">GCM10022263_37200</name>
</gene>
<comment type="caution">
    <text evidence="4">The sequence shown here is derived from an EMBL/GenBank/DDBJ whole genome shotgun (WGS) entry which is preliminary data.</text>
</comment>
<proteinExistence type="predicted"/>
<feature type="signal peptide" evidence="1">
    <location>
        <begin position="1"/>
        <end position="34"/>
    </location>
</feature>
<dbReference type="InterPro" id="IPR032109">
    <property type="entry name" value="Big_3_5"/>
</dbReference>
<evidence type="ECO:0008006" key="6">
    <source>
        <dbReference type="Google" id="ProtNLM"/>
    </source>
</evidence>
<dbReference type="InterPro" id="IPR006311">
    <property type="entry name" value="TAT_signal"/>
</dbReference>
<evidence type="ECO:0000259" key="2">
    <source>
        <dbReference type="Pfam" id="PF04213"/>
    </source>
</evidence>
<dbReference type="Proteomes" id="UP001500301">
    <property type="component" value="Unassembled WGS sequence"/>
</dbReference>
<feature type="chain" id="PRO_5046651888" description="Htaa domain-containing protein" evidence="1">
    <location>
        <begin position="35"/>
        <end position="347"/>
    </location>
</feature>
<accession>A0ABP6W7A2</accession>
<evidence type="ECO:0000313" key="4">
    <source>
        <dbReference type="EMBL" id="GAA3546586.1"/>
    </source>
</evidence>
<keyword evidence="1" id="KW-0732">Signal</keyword>
<protein>
    <recommendedName>
        <fullName evidence="6">Htaa domain-containing protein</fullName>
    </recommendedName>
</protein>
<evidence type="ECO:0000259" key="3">
    <source>
        <dbReference type="Pfam" id="PF16640"/>
    </source>
</evidence>
<dbReference type="RefSeq" id="WP_218234650.1">
    <property type="nucleotide sequence ID" value="NZ_BAABBB010000019.1"/>
</dbReference>
<dbReference type="PROSITE" id="PS51318">
    <property type="entry name" value="TAT"/>
    <property type="match status" value="1"/>
</dbReference>
<evidence type="ECO:0000313" key="5">
    <source>
        <dbReference type="Proteomes" id="UP001500301"/>
    </source>
</evidence>
<reference evidence="5" key="1">
    <citation type="journal article" date="2019" name="Int. J. Syst. Evol. Microbiol.">
        <title>The Global Catalogue of Microorganisms (GCM) 10K type strain sequencing project: providing services to taxonomists for standard genome sequencing and annotation.</title>
        <authorList>
            <consortium name="The Broad Institute Genomics Platform"/>
            <consortium name="The Broad Institute Genome Sequencing Center for Infectious Disease"/>
            <person name="Wu L."/>
            <person name="Ma J."/>
        </authorList>
    </citation>
    <scope>NUCLEOTIDE SEQUENCE [LARGE SCALE GENOMIC DNA]</scope>
    <source>
        <strain evidence="5">JCM 17460</strain>
    </source>
</reference>